<dbReference type="SUPFAM" id="SSF51182">
    <property type="entry name" value="RmlC-like cupins"/>
    <property type="match status" value="1"/>
</dbReference>
<dbReference type="InterPro" id="IPR001509">
    <property type="entry name" value="Epimerase_deHydtase"/>
</dbReference>
<dbReference type="Gene3D" id="3.40.50.720">
    <property type="entry name" value="NAD(P)-binding Rossmann-like Domain"/>
    <property type="match status" value="1"/>
</dbReference>
<comment type="caution">
    <text evidence="3">The sequence shown here is derived from an EMBL/GenBank/DDBJ whole genome shotgun (WGS) entry which is preliminary data.</text>
</comment>
<evidence type="ECO:0000259" key="2">
    <source>
        <dbReference type="Pfam" id="PF14667"/>
    </source>
</evidence>
<accession>A0ABT7CAB1</accession>
<sequence length="364" mass="39856">MATIALTGAKGFLGWHTRVALRERDIAARRIILGRSFDHEAAARAVSGADRCIHLAGVNRSTDEEIREGNAYFARQLASAITSAAHPPRTVVYANSIQAGNGTVYGEAKAHAGELLATAAAQIGAGFVDIRLPNVFGEHGKPFYNSVTATFAHQLVVGAEPVLQRDRDLTLLHAQNAAELLLGFIPPDSQHDLEQRETVSGLLDRLRAMSSVYRRGEIPPLLTPFDRDLFNTYRSFTFPGWAPLSLTKNEDARGSYVEVLRAHGGTGQTSVSTTVPGAVRGQHFHRRKVERLVVLRGSALVRTRRLFESYVVDFGVSGDEPVALDMPTMWAHSIENLGDEDLITAFWSNALYDPEHPDTIQEPV</sequence>
<evidence type="ECO:0000259" key="1">
    <source>
        <dbReference type="Pfam" id="PF01370"/>
    </source>
</evidence>
<protein>
    <submittedName>
        <fullName evidence="3">Capsular biosynthesis protein</fullName>
    </submittedName>
</protein>
<dbReference type="RefSeq" id="WP_026937313.1">
    <property type="nucleotide sequence ID" value="NZ_CP028426.1"/>
</dbReference>
<proteinExistence type="predicted"/>
<dbReference type="Pfam" id="PF01370">
    <property type="entry name" value="Epimerase"/>
    <property type="match status" value="1"/>
</dbReference>
<feature type="domain" description="NAD-dependent epimerase/dehydratase" evidence="1">
    <location>
        <begin position="4"/>
        <end position="179"/>
    </location>
</feature>
<dbReference type="EMBL" id="PXVD01000020">
    <property type="protein sequence ID" value="MDJ1372094.1"/>
    <property type="molecule type" value="Genomic_DNA"/>
</dbReference>
<reference evidence="3" key="2">
    <citation type="journal article" date="2022" name="Sci. Rep.">
        <title>In silico prediction of the enzymes involved in the degradation of the herbicide molinate by Gulosibacter molinativorax ON4T.</title>
        <authorList>
            <person name="Lopes A.R."/>
            <person name="Bunin E."/>
            <person name="Viana A.T."/>
            <person name="Froufe H."/>
            <person name="Munoz-Merida A."/>
            <person name="Pinho D."/>
            <person name="Figueiredo J."/>
            <person name="Barroso C."/>
            <person name="Vaz-Moreira I."/>
            <person name="Bellanger X."/>
            <person name="Egas C."/>
            <person name="Nunes O.C."/>
        </authorList>
    </citation>
    <scope>NUCLEOTIDE SEQUENCE</scope>
    <source>
        <strain evidence="3">ON4</strain>
    </source>
</reference>
<dbReference type="Gene3D" id="2.60.120.10">
    <property type="entry name" value="Jelly Rolls"/>
    <property type="match status" value="1"/>
</dbReference>
<feature type="domain" description="Capsular polysaccharide assembling protein CapF C-terminal" evidence="2">
    <location>
        <begin position="249"/>
        <end position="360"/>
    </location>
</feature>
<organism evidence="3 4">
    <name type="scientific">Gulosibacter molinativorax</name>
    <dbReference type="NCBI Taxonomy" id="256821"/>
    <lineage>
        <taxon>Bacteria</taxon>
        <taxon>Bacillati</taxon>
        <taxon>Actinomycetota</taxon>
        <taxon>Actinomycetes</taxon>
        <taxon>Micrococcales</taxon>
        <taxon>Microbacteriaceae</taxon>
        <taxon>Gulosibacter</taxon>
    </lineage>
</organism>
<dbReference type="SUPFAM" id="SSF51735">
    <property type="entry name" value="NAD(P)-binding Rossmann-fold domains"/>
    <property type="match status" value="1"/>
</dbReference>
<evidence type="ECO:0000313" key="3">
    <source>
        <dbReference type="EMBL" id="MDJ1372094.1"/>
    </source>
</evidence>
<name>A0ABT7CAB1_9MICO</name>
<dbReference type="InterPro" id="IPR011051">
    <property type="entry name" value="RmlC_Cupin_sf"/>
</dbReference>
<keyword evidence="4" id="KW-1185">Reference proteome</keyword>
<evidence type="ECO:0000313" key="4">
    <source>
        <dbReference type="Proteomes" id="UP001170379"/>
    </source>
</evidence>
<dbReference type="Pfam" id="PF14667">
    <property type="entry name" value="Polysacc_synt_C"/>
    <property type="match status" value="1"/>
</dbReference>
<dbReference type="InterPro" id="IPR029303">
    <property type="entry name" value="CapF_C"/>
</dbReference>
<dbReference type="Proteomes" id="UP001170379">
    <property type="component" value="Unassembled WGS sequence"/>
</dbReference>
<dbReference type="InterPro" id="IPR014710">
    <property type="entry name" value="RmlC-like_jellyroll"/>
</dbReference>
<reference evidence="3" key="1">
    <citation type="submission" date="2018-03" db="EMBL/GenBank/DDBJ databases">
        <authorList>
            <person name="Nunes O.C."/>
            <person name="Lopes A.R."/>
            <person name="Froufe H."/>
            <person name="Munoz-Merida A."/>
            <person name="Barroso C."/>
            <person name="Egas C."/>
        </authorList>
    </citation>
    <scope>NUCLEOTIDE SEQUENCE</scope>
    <source>
        <strain evidence="3">ON4</strain>
    </source>
</reference>
<dbReference type="InterPro" id="IPR036291">
    <property type="entry name" value="NAD(P)-bd_dom_sf"/>
</dbReference>
<gene>
    <name evidence="3" type="ORF">C7K25_12060</name>
</gene>